<dbReference type="Proteomes" id="UP000187406">
    <property type="component" value="Unassembled WGS sequence"/>
</dbReference>
<name>A0A1Q3AY21_CEPFO</name>
<evidence type="ECO:0000313" key="4">
    <source>
        <dbReference type="EMBL" id="GAV60453.1"/>
    </source>
</evidence>
<evidence type="ECO:0000313" key="5">
    <source>
        <dbReference type="Proteomes" id="UP000187406"/>
    </source>
</evidence>
<dbReference type="GO" id="GO:0008270">
    <property type="term" value="F:zinc ion binding"/>
    <property type="evidence" value="ECO:0007669"/>
    <property type="project" value="UniProtKB-KW"/>
</dbReference>
<keyword evidence="1" id="KW-0862">Zinc</keyword>
<dbReference type="CDD" id="cd23022">
    <property type="entry name" value="zf-HIT_DDX59"/>
    <property type="match status" value="1"/>
</dbReference>
<dbReference type="InterPro" id="IPR001878">
    <property type="entry name" value="Znf_CCHC"/>
</dbReference>
<keyword evidence="1" id="KW-0479">Metal-binding</keyword>
<reference evidence="5" key="1">
    <citation type="submission" date="2016-04" db="EMBL/GenBank/DDBJ databases">
        <title>Cephalotus genome sequencing.</title>
        <authorList>
            <person name="Fukushima K."/>
            <person name="Hasebe M."/>
            <person name="Fang X."/>
        </authorList>
    </citation>
    <scope>NUCLEOTIDE SEQUENCE [LARGE SCALE GENOMIC DNA]</scope>
    <source>
        <strain evidence="5">cv. St1</strain>
    </source>
</reference>
<dbReference type="AlphaFoldDB" id="A0A1Q3AY21"/>
<proteinExistence type="predicted"/>
<dbReference type="PANTHER" id="PTHR48453:SF1">
    <property type="entry name" value="CCHC-TYPE DOMAIN-CONTAINING PROTEIN"/>
    <property type="match status" value="1"/>
</dbReference>
<dbReference type="PROSITE" id="PS50158">
    <property type="entry name" value="ZF_CCHC"/>
    <property type="match status" value="1"/>
</dbReference>
<evidence type="ECO:0000256" key="1">
    <source>
        <dbReference type="PROSITE-ProRule" id="PRU00047"/>
    </source>
</evidence>
<protein>
    <submittedName>
        <fullName evidence="4">Zf-HIT domain-containing protein</fullName>
    </submittedName>
</protein>
<sequence length="451" mass="51275">MGTRTNFYKNPSLAYKKDLSLSSVLQNLKAYDIATGNALASPIEDQPSSISDNKKPSGKRRRQEKSSLLDSQQIHEPLSLSHQDYINKRRKEVILSQPYEELTADVLVTAISFSFFSDFDYVIINFSNEFSFFIFLQQGNSSSALNLVEYESHIVEVGQVKSRRGQRFPVPGEPVCVICGRYGEYICNETDDDICSLECKVDLMESLKLTNGPIRNQGLDVCSSEVKRGLPMAEFGENTWDYNRHRWSKTRSSLCTYECWKCQKPGHLPEDCLVVTSQVAVGQNKFNYISRDLLVLYRRCRQIGKNLSVANCNACRSSLSLATCLDCSTILCDNAGHLNEHIRVHPSHKHYYSHKIKRLVKCCKSKCEVTDIKDLLACHYCFSKAFDKFYDMCTATWKGAGLSLICGSICCEDHFGWHRINCLNADVEDQAYIISRKTEIGKCVRLSDFIF</sequence>
<evidence type="ECO:0000259" key="3">
    <source>
        <dbReference type="PROSITE" id="PS50158"/>
    </source>
</evidence>
<dbReference type="GO" id="GO:0003676">
    <property type="term" value="F:nucleic acid binding"/>
    <property type="evidence" value="ECO:0007669"/>
    <property type="project" value="InterPro"/>
</dbReference>
<dbReference type="Gene3D" id="3.30.60.220">
    <property type="match status" value="1"/>
</dbReference>
<gene>
    <name evidence="4" type="ORF">CFOL_v3_03983</name>
</gene>
<dbReference type="InParanoid" id="A0A1Q3AY21"/>
<organism evidence="4 5">
    <name type="scientific">Cephalotus follicularis</name>
    <name type="common">Albany pitcher plant</name>
    <dbReference type="NCBI Taxonomy" id="3775"/>
    <lineage>
        <taxon>Eukaryota</taxon>
        <taxon>Viridiplantae</taxon>
        <taxon>Streptophyta</taxon>
        <taxon>Embryophyta</taxon>
        <taxon>Tracheophyta</taxon>
        <taxon>Spermatophyta</taxon>
        <taxon>Magnoliopsida</taxon>
        <taxon>eudicotyledons</taxon>
        <taxon>Gunneridae</taxon>
        <taxon>Pentapetalae</taxon>
        <taxon>rosids</taxon>
        <taxon>fabids</taxon>
        <taxon>Oxalidales</taxon>
        <taxon>Cephalotaceae</taxon>
        <taxon>Cephalotus</taxon>
    </lineage>
</organism>
<keyword evidence="5" id="KW-1185">Reference proteome</keyword>
<feature type="domain" description="CCHC-type" evidence="3">
    <location>
        <begin position="259"/>
        <end position="272"/>
    </location>
</feature>
<dbReference type="InterPro" id="IPR007529">
    <property type="entry name" value="Znf_HIT"/>
</dbReference>
<evidence type="ECO:0000256" key="2">
    <source>
        <dbReference type="SAM" id="MobiDB-lite"/>
    </source>
</evidence>
<dbReference type="EMBL" id="BDDD01000154">
    <property type="protein sequence ID" value="GAV60453.1"/>
    <property type="molecule type" value="Genomic_DNA"/>
</dbReference>
<comment type="caution">
    <text evidence="4">The sequence shown here is derived from an EMBL/GenBank/DDBJ whole genome shotgun (WGS) entry which is preliminary data.</text>
</comment>
<dbReference type="PANTHER" id="PTHR48453">
    <property type="entry name" value="CCHC-TYPE DOMAIN-CONTAINING PROTEIN"/>
    <property type="match status" value="1"/>
</dbReference>
<feature type="region of interest" description="Disordered" evidence="2">
    <location>
        <begin position="44"/>
        <end position="70"/>
    </location>
</feature>
<keyword evidence="1" id="KW-0863">Zinc-finger</keyword>
<dbReference type="STRING" id="3775.A0A1Q3AY21"/>
<dbReference type="OrthoDB" id="10070154at2759"/>
<accession>A0A1Q3AY21</accession>
<dbReference type="Pfam" id="PF04438">
    <property type="entry name" value="zf-HIT"/>
    <property type="match status" value="1"/>
</dbReference>